<dbReference type="GO" id="GO:0070180">
    <property type="term" value="F:large ribosomal subunit rRNA binding"/>
    <property type="evidence" value="ECO:0007669"/>
    <property type="project" value="TreeGrafter"/>
</dbReference>
<dbReference type="Pfam" id="PF00298">
    <property type="entry name" value="Ribosomal_L11"/>
    <property type="match status" value="1"/>
</dbReference>
<dbReference type="Pfam" id="PF03946">
    <property type="entry name" value="Ribosomal_L11_N"/>
    <property type="match status" value="1"/>
</dbReference>
<evidence type="ECO:0000259" key="8">
    <source>
        <dbReference type="Pfam" id="PF03946"/>
    </source>
</evidence>
<dbReference type="Gene3D" id="1.10.10.250">
    <property type="entry name" value="Ribosomal protein L11, C-terminal domain"/>
    <property type="match status" value="1"/>
</dbReference>
<dbReference type="AlphaFoldDB" id="A0A813KVB5"/>
<dbReference type="GO" id="GO:0003735">
    <property type="term" value="F:structural constituent of ribosome"/>
    <property type="evidence" value="ECO:0007669"/>
    <property type="project" value="InterPro"/>
</dbReference>
<evidence type="ECO:0000256" key="6">
    <source>
        <dbReference type="SAM" id="Phobius"/>
    </source>
</evidence>
<evidence type="ECO:0000256" key="2">
    <source>
        <dbReference type="ARBA" id="ARBA00022980"/>
    </source>
</evidence>
<dbReference type="SMART" id="SM00649">
    <property type="entry name" value="RL11"/>
    <property type="match status" value="1"/>
</dbReference>
<comment type="caution">
    <text evidence="9">The sequence shown here is derived from an EMBL/GenBank/DDBJ whole genome shotgun (WGS) entry which is preliminary data.</text>
</comment>
<reference evidence="9" key="1">
    <citation type="submission" date="2021-02" db="EMBL/GenBank/DDBJ databases">
        <authorList>
            <person name="Dougan E. K."/>
            <person name="Rhodes N."/>
            <person name="Thang M."/>
            <person name="Chan C."/>
        </authorList>
    </citation>
    <scope>NUCLEOTIDE SEQUENCE</scope>
</reference>
<sequence>ATTMAPIRSARVMAVALAAAVSAVAALRGALSFTLPSAAGLSLRGAERSVAERGAFKLPEAPSSTGASSLAVGALAMAAVAAAARRQRSSGIAMRAVSEIAQIKLLCTGGKATPAPPVGPAIGSYGLNIAMFVKEFNALTSDKVGDVCPCIVHVFSDKSFSIELKTPPTAALLHKAVGADKGAGKPGTEIIGKIDMAKLEEISRIKLPDLNVEDIHRAMKIIHGTAVASGVEVEGYDEWVKTKGPPKPKTILSRWGPGIKKLPAPWGEGPPLEDAAGGGMMEEVKM</sequence>
<evidence type="ECO:0000256" key="1">
    <source>
        <dbReference type="ARBA" id="ARBA00010537"/>
    </source>
</evidence>
<dbReference type="PANTHER" id="PTHR11661:SF1">
    <property type="entry name" value="LARGE RIBOSOMAL SUBUNIT PROTEIN UL11M"/>
    <property type="match status" value="1"/>
</dbReference>
<dbReference type="InterPro" id="IPR006519">
    <property type="entry name" value="Ribosomal_uL11_bac-typ"/>
</dbReference>
<protein>
    <recommendedName>
        <fullName evidence="11">50S ribosomal protein L11</fullName>
    </recommendedName>
</protein>
<dbReference type="HAMAP" id="MF_00736">
    <property type="entry name" value="Ribosomal_uL11"/>
    <property type="match status" value="1"/>
</dbReference>
<dbReference type="InterPro" id="IPR020784">
    <property type="entry name" value="Ribosomal_uL11_N"/>
</dbReference>
<feature type="non-terminal residue" evidence="9">
    <location>
        <position position="1"/>
    </location>
</feature>
<evidence type="ECO:0000259" key="7">
    <source>
        <dbReference type="Pfam" id="PF00298"/>
    </source>
</evidence>
<keyword evidence="6" id="KW-1133">Transmembrane helix</keyword>
<feature type="domain" description="Large ribosomal subunit protein uL11 C-terminal" evidence="7">
    <location>
        <begin position="165"/>
        <end position="233"/>
    </location>
</feature>
<accession>A0A813KVB5</accession>
<dbReference type="Proteomes" id="UP000626109">
    <property type="component" value="Unassembled WGS sequence"/>
</dbReference>
<evidence type="ECO:0008006" key="11">
    <source>
        <dbReference type="Google" id="ProtNLM"/>
    </source>
</evidence>
<dbReference type="EMBL" id="CAJNNW010031966">
    <property type="protein sequence ID" value="CAE8710276.1"/>
    <property type="molecule type" value="Genomic_DNA"/>
</dbReference>
<organism evidence="9 10">
    <name type="scientific">Polarella glacialis</name>
    <name type="common">Dinoflagellate</name>
    <dbReference type="NCBI Taxonomy" id="89957"/>
    <lineage>
        <taxon>Eukaryota</taxon>
        <taxon>Sar</taxon>
        <taxon>Alveolata</taxon>
        <taxon>Dinophyceae</taxon>
        <taxon>Suessiales</taxon>
        <taxon>Suessiaceae</taxon>
        <taxon>Polarella</taxon>
    </lineage>
</organism>
<dbReference type="InterPro" id="IPR020783">
    <property type="entry name" value="Ribosomal_uL11_C"/>
</dbReference>
<dbReference type="GO" id="GO:0022625">
    <property type="term" value="C:cytosolic large ribosomal subunit"/>
    <property type="evidence" value="ECO:0007669"/>
    <property type="project" value="TreeGrafter"/>
</dbReference>
<evidence type="ECO:0000313" key="10">
    <source>
        <dbReference type="Proteomes" id="UP000626109"/>
    </source>
</evidence>
<feature type="transmembrane region" description="Helical" evidence="6">
    <location>
        <begin position="66"/>
        <end position="84"/>
    </location>
</feature>
<dbReference type="InterPro" id="IPR000911">
    <property type="entry name" value="Ribosomal_uL11"/>
</dbReference>
<keyword evidence="2 4" id="KW-0689">Ribosomal protein</keyword>
<dbReference type="CDD" id="cd00349">
    <property type="entry name" value="Ribosomal_L11"/>
    <property type="match status" value="1"/>
</dbReference>
<feature type="region of interest" description="Disordered" evidence="5">
    <location>
        <begin position="262"/>
        <end position="286"/>
    </location>
</feature>
<dbReference type="SUPFAM" id="SSF54747">
    <property type="entry name" value="Ribosomal L11/L12e N-terminal domain"/>
    <property type="match status" value="1"/>
</dbReference>
<dbReference type="SUPFAM" id="SSF46906">
    <property type="entry name" value="Ribosomal protein L11, C-terminal domain"/>
    <property type="match status" value="1"/>
</dbReference>
<dbReference type="InterPro" id="IPR036796">
    <property type="entry name" value="Ribosomal_uL11_N_sf"/>
</dbReference>
<comment type="similarity">
    <text evidence="1 4">Belongs to the universal ribosomal protein uL11 family.</text>
</comment>
<evidence type="ECO:0000256" key="4">
    <source>
        <dbReference type="RuleBase" id="RU003978"/>
    </source>
</evidence>
<name>A0A813KVB5_POLGL</name>
<proteinExistence type="inferred from homology"/>
<dbReference type="PANTHER" id="PTHR11661">
    <property type="entry name" value="60S RIBOSOMAL PROTEIN L12"/>
    <property type="match status" value="1"/>
</dbReference>
<evidence type="ECO:0000313" key="9">
    <source>
        <dbReference type="EMBL" id="CAE8710276.1"/>
    </source>
</evidence>
<feature type="domain" description="Large ribosomal subunit protein uL11 N-terminal" evidence="8">
    <location>
        <begin position="103"/>
        <end position="160"/>
    </location>
</feature>
<dbReference type="Gene3D" id="3.30.1550.10">
    <property type="entry name" value="Ribosomal protein L11/L12, N-terminal domain"/>
    <property type="match status" value="1"/>
</dbReference>
<gene>
    <name evidence="9" type="ORF">PGLA2088_LOCUS35871</name>
</gene>
<keyword evidence="3 4" id="KW-0687">Ribonucleoprotein</keyword>
<evidence type="ECO:0000256" key="3">
    <source>
        <dbReference type="ARBA" id="ARBA00023274"/>
    </source>
</evidence>
<dbReference type="NCBIfam" id="TIGR01632">
    <property type="entry name" value="L11_bact"/>
    <property type="match status" value="1"/>
</dbReference>
<dbReference type="InterPro" id="IPR036769">
    <property type="entry name" value="Ribosomal_uL11_C_sf"/>
</dbReference>
<dbReference type="GO" id="GO:0006412">
    <property type="term" value="P:translation"/>
    <property type="evidence" value="ECO:0007669"/>
    <property type="project" value="InterPro"/>
</dbReference>
<evidence type="ECO:0000256" key="5">
    <source>
        <dbReference type="SAM" id="MobiDB-lite"/>
    </source>
</evidence>
<keyword evidence="6" id="KW-0812">Transmembrane</keyword>
<keyword evidence="6" id="KW-0472">Membrane</keyword>